<name>A0A484HLQ6_9BACT</name>
<gene>
    <name evidence="1" type="ORF">EPICR_60148</name>
</gene>
<dbReference type="AlphaFoldDB" id="A0A484HLQ6"/>
<protein>
    <submittedName>
        <fullName evidence="1">Uncharacterized protein</fullName>
    </submittedName>
</protein>
<sequence>MLFDSFVPNANMNIKRKGVIMDAQQTQANFQEIWTLFRETVKALKGAEKMVGPLGSRSGEFVEGMVKASMQRMFRDRGINIEQVHQRSS</sequence>
<organism evidence="1">
    <name type="scientific">uncultured Desulfobacteraceae bacterium</name>
    <dbReference type="NCBI Taxonomy" id="218296"/>
    <lineage>
        <taxon>Bacteria</taxon>
        <taxon>Pseudomonadati</taxon>
        <taxon>Thermodesulfobacteriota</taxon>
        <taxon>Desulfobacteria</taxon>
        <taxon>Desulfobacterales</taxon>
        <taxon>Desulfobacteraceae</taxon>
        <taxon>environmental samples</taxon>
    </lineage>
</organism>
<accession>A0A484HLQ6</accession>
<dbReference type="EMBL" id="CAACVI010000049">
    <property type="protein sequence ID" value="VEN75160.1"/>
    <property type="molecule type" value="Genomic_DNA"/>
</dbReference>
<evidence type="ECO:0000313" key="1">
    <source>
        <dbReference type="EMBL" id="VEN75160.1"/>
    </source>
</evidence>
<reference evidence="1" key="1">
    <citation type="submission" date="2019-01" db="EMBL/GenBank/DDBJ databases">
        <authorList>
            <consortium name="Genoscope - CEA"/>
            <person name="William W."/>
        </authorList>
    </citation>
    <scope>NUCLEOTIDE SEQUENCE</scope>
    <source>
        <strain evidence="1">CR-1</strain>
    </source>
</reference>
<proteinExistence type="predicted"/>